<dbReference type="SUPFAM" id="SSF52172">
    <property type="entry name" value="CheY-like"/>
    <property type="match status" value="1"/>
</dbReference>
<evidence type="ECO:0000256" key="1">
    <source>
        <dbReference type="ARBA" id="ARBA00004123"/>
    </source>
</evidence>
<feature type="domain" description="Response regulatory" evidence="13">
    <location>
        <begin position="35"/>
        <end position="150"/>
    </location>
</feature>
<organism evidence="15 16">
    <name type="scientific">Dioscorea zingiberensis</name>
    <dbReference type="NCBI Taxonomy" id="325984"/>
    <lineage>
        <taxon>Eukaryota</taxon>
        <taxon>Viridiplantae</taxon>
        <taxon>Streptophyta</taxon>
        <taxon>Embryophyta</taxon>
        <taxon>Tracheophyta</taxon>
        <taxon>Spermatophyta</taxon>
        <taxon>Magnoliopsida</taxon>
        <taxon>Liliopsida</taxon>
        <taxon>Dioscoreales</taxon>
        <taxon>Dioscoreaceae</taxon>
        <taxon>Dioscorea</taxon>
    </lineage>
</organism>
<dbReference type="NCBIfam" id="TIGR01557">
    <property type="entry name" value="myb_SHAQKYF"/>
    <property type="match status" value="1"/>
</dbReference>
<dbReference type="Gene3D" id="1.10.10.60">
    <property type="entry name" value="Homeodomain-like"/>
    <property type="match status" value="1"/>
</dbReference>
<evidence type="ECO:0000256" key="6">
    <source>
        <dbReference type="ARBA" id="ARBA00023125"/>
    </source>
</evidence>
<proteinExistence type="inferred from homology"/>
<keyword evidence="16" id="KW-1185">Reference proteome</keyword>
<reference evidence="15" key="2">
    <citation type="journal article" date="2022" name="Hortic Res">
        <title>The genome of Dioscorea zingiberensis sheds light on the biosynthesis, origin and evolution of the medicinally important diosgenin saponins.</title>
        <authorList>
            <person name="Li Y."/>
            <person name="Tan C."/>
            <person name="Li Z."/>
            <person name="Guo J."/>
            <person name="Li S."/>
            <person name="Chen X."/>
            <person name="Wang C."/>
            <person name="Dai X."/>
            <person name="Yang H."/>
            <person name="Song W."/>
            <person name="Hou L."/>
            <person name="Xu J."/>
            <person name="Tong Z."/>
            <person name="Xu A."/>
            <person name="Yuan X."/>
            <person name="Wang W."/>
            <person name="Yang Q."/>
            <person name="Chen L."/>
            <person name="Sun Z."/>
            <person name="Wang K."/>
            <person name="Pan B."/>
            <person name="Chen J."/>
            <person name="Bao Y."/>
            <person name="Liu F."/>
            <person name="Qi X."/>
            <person name="Gang D.R."/>
            <person name="Wen J."/>
            <person name="Li J."/>
        </authorList>
    </citation>
    <scope>NUCLEOTIDE SEQUENCE</scope>
    <source>
        <strain evidence="15">Dzin_1.0</strain>
    </source>
</reference>
<evidence type="ECO:0000256" key="7">
    <source>
        <dbReference type="ARBA" id="ARBA00023159"/>
    </source>
</evidence>
<reference evidence="15" key="1">
    <citation type="submission" date="2021-03" db="EMBL/GenBank/DDBJ databases">
        <authorList>
            <person name="Li Z."/>
            <person name="Yang C."/>
        </authorList>
    </citation>
    <scope>NUCLEOTIDE SEQUENCE</scope>
    <source>
        <strain evidence="15">Dzin_1.0</strain>
        <tissue evidence="15">Leaf</tissue>
    </source>
</reference>
<dbReference type="PROSITE" id="PS50110">
    <property type="entry name" value="RESPONSE_REGULATORY"/>
    <property type="match status" value="1"/>
</dbReference>
<keyword evidence="6 10" id="KW-0238">DNA-binding</keyword>
<name>A0A9D5DA58_9LILI</name>
<protein>
    <recommendedName>
        <fullName evidence="10">Two-component response regulator</fullName>
    </recommendedName>
</protein>
<dbReference type="PROSITE" id="PS51294">
    <property type="entry name" value="HTH_MYB"/>
    <property type="match status" value="1"/>
</dbReference>
<dbReference type="InterPro" id="IPR009057">
    <property type="entry name" value="Homeodomain-like_sf"/>
</dbReference>
<dbReference type="InterPro" id="IPR045279">
    <property type="entry name" value="ARR-like"/>
</dbReference>
<dbReference type="InterPro" id="IPR017053">
    <property type="entry name" value="Response_reg_B-typ_pln"/>
</dbReference>
<feature type="compositionally biased region" description="Acidic residues" evidence="12">
    <location>
        <begin position="203"/>
        <end position="214"/>
    </location>
</feature>
<dbReference type="FunFam" id="3.40.50.2300:FF:000408">
    <property type="entry name" value="Two-component response regulator"/>
    <property type="match status" value="1"/>
</dbReference>
<dbReference type="SMART" id="SM00448">
    <property type="entry name" value="REC"/>
    <property type="match status" value="1"/>
</dbReference>
<evidence type="ECO:0000313" key="15">
    <source>
        <dbReference type="EMBL" id="KAJ0987262.1"/>
    </source>
</evidence>
<feature type="compositionally biased region" description="Basic and acidic residues" evidence="12">
    <location>
        <begin position="168"/>
        <end position="177"/>
    </location>
</feature>
<dbReference type="AlphaFoldDB" id="A0A9D5DA58"/>
<dbReference type="Pfam" id="PF00249">
    <property type="entry name" value="Myb_DNA-binding"/>
    <property type="match status" value="1"/>
</dbReference>
<evidence type="ECO:0000256" key="12">
    <source>
        <dbReference type="SAM" id="MobiDB-lite"/>
    </source>
</evidence>
<keyword evidence="5 10" id="KW-0805">Transcription regulation</keyword>
<evidence type="ECO:0000256" key="11">
    <source>
        <dbReference type="PROSITE-ProRule" id="PRU00169"/>
    </source>
</evidence>
<dbReference type="GO" id="GO:0000160">
    <property type="term" value="P:phosphorelay signal transduction system"/>
    <property type="evidence" value="ECO:0007669"/>
    <property type="project" value="UniProtKB-KW"/>
</dbReference>
<comment type="caution">
    <text evidence="15">The sequence shown here is derived from an EMBL/GenBank/DDBJ whole genome shotgun (WGS) entry which is preliminary data.</text>
</comment>
<evidence type="ECO:0000256" key="9">
    <source>
        <dbReference type="ARBA" id="ARBA00023242"/>
    </source>
</evidence>
<dbReference type="InterPro" id="IPR001789">
    <property type="entry name" value="Sig_transdc_resp-reg_receiver"/>
</dbReference>
<sequence length="513" mass="56056">MQKPTVTPGFGVAGGYGSCKVEEAVAPDRFPAGLRVLVVDDDVTCLRILEQMLQKCLYRVTICCRAAKALSLLRERKGGFDVVISDVHMPDMDGFKLLELVGLEMDLPVIMMSADGSTNAVMKGIKHGACDYLIKPVRMEELKNIWQHVLRKKWHENKEMENSSSLEDPEHKRRAVDEADYASSVNDGTDGTWKSQKKKRDAQDEDDGELDSEDPTASKKPRVVWSVELHQQFVNAVNQLGIDKAVPKRILELMKVPGLTRENVASHLQKFRLYLKRLSGVTQPNFCAPLEPNAKVGCANNIEGVSNIQNGNILAQMLQQQQQQQQQSFPVLSESHHAINVQPSCLVFPSQSVNGYQMNIPIPVNSNTNSVGVLSETPNNFQVGRASACSESSNLNDSNMVVGYNHPSSQSNSIPLVARQVSDEELKGDGVLNSYSMLGSIPSPVFQNSAVNFGPSTKMPGLAPNLCTPSYGAKVGASPDHAIGRNLGFVGKGTCIPSRCPIQVGMLSKIFEP</sequence>
<dbReference type="PIRSF" id="PIRSF036392">
    <property type="entry name" value="RR_ARR_type-B"/>
    <property type="match status" value="1"/>
</dbReference>
<dbReference type="InterPro" id="IPR011006">
    <property type="entry name" value="CheY-like_superfamily"/>
</dbReference>
<dbReference type="PANTHER" id="PTHR43874">
    <property type="entry name" value="TWO-COMPONENT RESPONSE REGULATOR"/>
    <property type="match status" value="1"/>
</dbReference>
<evidence type="ECO:0000259" key="13">
    <source>
        <dbReference type="PROSITE" id="PS50110"/>
    </source>
</evidence>
<keyword evidence="3 11" id="KW-0597">Phosphoprotein</keyword>
<evidence type="ECO:0000259" key="14">
    <source>
        <dbReference type="PROSITE" id="PS51294"/>
    </source>
</evidence>
<dbReference type="InterPro" id="IPR001005">
    <property type="entry name" value="SANT/Myb"/>
</dbReference>
<keyword evidence="9 10" id="KW-0539">Nucleus</keyword>
<dbReference type="OrthoDB" id="60033at2759"/>
<comment type="function">
    <text evidence="10">Transcriptional activator that binds specific DNA sequence.</text>
</comment>
<evidence type="ECO:0000313" key="16">
    <source>
        <dbReference type="Proteomes" id="UP001085076"/>
    </source>
</evidence>
<dbReference type="InterPro" id="IPR017930">
    <property type="entry name" value="Myb_dom"/>
</dbReference>
<dbReference type="Proteomes" id="UP001085076">
    <property type="component" value="Miscellaneous, Linkage group lg01"/>
</dbReference>
<evidence type="ECO:0000256" key="4">
    <source>
        <dbReference type="ARBA" id="ARBA00023012"/>
    </source>
</evidence>
<dbReference type="GO" id="GO:0003677">
    <property type="term" value="F:DNA binding"/>
    <property type="evidence" value="ECO:0007669"/>
    <property type="project" value="UniProtKB-KW"/>
</dbReference>
<feature type="region of interest" description="Disordered" evidence="12">
    <location>
        <begin position="158"/>
        <end position="220"/>
    </location>
</feature>
<dbReference type="PANTHER" id="PTHR43874:SF123">
    <property type="entry name" value="TWO-COMPONENT RESPONSE REGULATOR ARR14"/>
    <property type="match status" value="1"/>
</dbReference>
<evidence type="ECO:0000256" key="2">
    <source>
        <dbReference type="ARBA" id="ARBA00006015"/>
    </source>
</evidence>
<evidence type="ECO:0000256" key="10">
    <source>
        <dbReference type="PIRNR" id="PIRNR036392"/>
    </source>
</evidence>
<feature type="domain" description="HTH myb-type" evidence="14">
    <location>
        <begin position="217"/>
        <end position="276"/>
    </location>
</feature>
<evidence type="ECO:0000256" key="3">
    <source>
        <dbReference type="ARBA" id="ARBA00022553"/>
    </source>
</evidence>
<comment type="subcellular location">
    <subcellularLocation>
        <location evidence="1 10">Nucleus</location>
    </subcellularLocation>
</comment>
<comment type="similarity">
    <text evidence="2">Belongs to the ARR family. Type-B subfamily.</text>
</comment>
<dbReference type="CDD" id="cd17584">
    <property type="entry name" value="REC_typeB_ARR-like"/>
    <property type="match status" value="1"/>
</dbReference>
<dbReference type="SUPFAM" id="SSF46689">
    <property type="entry name" value="Homeodomain-like"/>
    <property type="match status" value="1"/>
</dbReference>
<keyword evidence="7 10" id="KW-0010">Activator</keyword>
<evidence type="ECO:0000256" key="8">
    <source>
        <dbReference type="ARBA" id="ARBA00023163"/>
    </source>
</evidence>
<gene>
    <name evidence="15" type="ORF">J5N97_005618</name>
</gene>
<dbReference type="GO" id="GO:0005634">
    <property type="term" value="C:nucleus"/>
    <property type="evidence" value="ECO:0007669"/>
    <property type="project" value="UniProtKB-SubCell"/>
</dbReference>
<dbReference type="InterPro" id="IPR006447">
    <property type="entry name" value="Myb_dom_plants"/>
</dbReference>
<dbReference type="Gene3D" id="3.40.50.2300">
    <property type="match status" value="1"/>
</dbReference>
<feature type="modified residue" description="4-aspartylphosphate" evidence="11">
    <location>
        <position position="86"/>
    </location>
</feature>
<keyword evidence="8 10" id="KW-0804">Transcription</keyword>
<evidence type="ECO:0000256" key="5">
    <source>
        <dbReference type="ARBA" id="ARBA00023015"/>
    </source>
</evidence>
<accession>A0A9D5DA58</accession>
<dbReference type="EMBL" id="JAGGNH010000001">
    <property type="protein sequence ID" value="KAJ0987262.1"/>
    <property type="molecule type" value="Genomic_DNA"/>
</dbReference>
<feature type="compositionally biased region" description="Polar residues" evidence="12">
    <location>
        <begin position="183"/>
        <end position="194"/>
    </location>
</feature>
<dbReference type="FunFam" id="1.10.10.60:FF:000007">
    <property type="entry name" value="Two-component response regulator"/>
    <property type="match status" value="1"/>
</dbReference>
<dbReference type="Pfam" id="PF00072">
    <property type="entry name" value="Response_reg"/>
    <property type="match status" value="1"/>
</dbReference>
<dbReference type="GO" id="GO:0009736">
    <property type="term" value="P:cytokinin-activated signaling pathway"/>
    <property type="evidence" value="ECO:0007669"/>
    <property type="project" value="InterPro"/>
</dbReference>
<keyword evidence="4 10" id="KW-0902">Two-component regulatory system</keyword>
<dbReference type="GO" id="GO:0003700">
    <property type="term" value="F:DNA-binding transcription factor activity"/>
    <property type="evidence" value="ECO:0007669"/>
    <property type="project" value="UniProtKB-UniRule"/>
</dbReference>